<dbReference type="AlphaFoldDB" id="A0AAJ1V5E7"/>
<feature type="region of interest" description="Disordered" evidence="1">
    <location>
        <begin position="721"/>
        <end position="783"/>
    </location>
</feature>
<organism evidence="3 4">
    <name type="scientific">Facklamia hominis</name>
    <dbReference type="NCBI Taxonomy" id="178214"/>
    <lineage>
        <taxon>Bacteria</taxon>
        <taxon>Bacillati</taxon>
        <taxon>Bacillota</taxon>
        <taxon>Bacilli</taxon>
        <taxon>Lactobacillales</taxon>
        <taxon>Aerococcaceae</taxon>
        <taxon>Facklamia</taxon>
    </lineage>
</organism>
<reference evidence="3" key="1">
    <citation type="submission" date="2023-05" db="EMBL/GenBank/DDBJ databases">
        <title>Cataloging the Phylogenetic Diversity of Human Bladder Bacteria.</title>
        <authorList>
            <person name="Du J."/>
        </authorList>
    </citation>
    <scope>NUCLEOTIDE SEQUENCE</scope>
    <source>
        <strain evidence="3">UMB1231</strain>
    </source>
</reference>
<sequence length="934" mass="103514">MKKQLKVLLVGVSLMLFFPSVTPLLTSFSADMPRVLAKESKELLSLGASLSSDQETMTRQYLGAVNTPTNQTLRIDGNTINRYLRDGSNSATGVYSSAFIIPQAPGYGVQIQVVTPQNITMVTPTTYQNAAITSGAKDVLIRIATPIQVTGEGALVGVYALLEKTGQKIDNHDVDVAGREIKVVQNIQNITQINNYQINQIISQIKIDIVNQITNNTTINADQISLIVMNQLQAAKVDQRLNNDLLQELLKFAQDFAKTDAARRQETIDQLQVSVIGSGWEEILTNQEGSLTVEQALQLKLPDYQDADRYHPIIPALLDHLMTQLKAGDTQACQSVYSHTFVVEKLQAPLSQEEYEALNYIRALCYQVLAGLPENKDSQDSLKVKWLRTLDQARQIHDNPAMSQLVQAMAFATGYAPEAYNYQLKHQSDNKIDLAILSVNPDQEGSIGEYQVEFKSEEDLSVKDLSTNETLIPVYDFKEVYGVEVEDHSVKAPIPADYQLQTMEESKEAEDQETTLILGQESSQEMIQEEASSQENTSSTDEEEASSEEVAETSDESSEDTTSENTEEVDPVLPSDPLGQSRFAGQARQEFDEYFYNEWSKAMGQSYLEYGDTRQGDFNGLVLAQGLDGISLPINGSNLTVAIDRVDQTPQADVFYVVSVRSDMDSNPEDPHVYLLGYLNGEAHILVNQGNALAFADSQNADLSEKFSRAMVDVLNGLAVQEETEDSTPSQETGQEQVEDSSDDLSEADSGDSDVQTDSIESSQDVSEAATEDQEEDSMGEQQMTPSMELLTQSLAEQASGELTFFLQGMNVPQGIFLTQSEIFLHSLEDTSANPFDYDDLRQMPFNQGENYSYQLQSIPSKEIRIFSADQSGIRTVHVDTRINLLGIREDAGYSNDFYLFINRQGKLTLVTPNFAGNVSPDESDVMLEYPLFN</sequence>
<gene>
    <name evidence="3" type="ORF">QP433_02960</name>
</gene>
<protein>
    <submittedName>
        <fullName evidence="3">DUF1002 domain-containing protein</fullName>
    </submittedName>
</protein>
<accession>A0AAJ1V5E7</accession>
<feature type="compositionally biased region" description="Acidic residues" evidence="1">
    <location>
        <begin position="540"/>
        <end position="570"/>
    </location>
</feature>
<dbReference type="EMBL" id="JASOOE010000004">
    <property type="protein sequence ID" value="MDK7186934.1"/>
    <property type="molecule type" value="Genomic_DNA"/>
</dbReference>
<evidence type="ECO:0000313" key="4">
    <source>
        <dbReference type="Proteomes" id="UP001229251"/>
    </source>
</evidence>
<feature type="domain" description="DUF4767" evidence="2">
    <location>
        <begin position="593"/>
        <end position="709"/>
    </location>
</feature>
<feature type="compositionally biased region" description="Acidic residues" evidence="1">
    <location>
        <begin position="770"/>
        <end position="779"/>
    </location>
</feature>
<dbReference type="InterPro" id="IPR009343">
    <property type="entry name" value="DUF1002"/>
</dbReference>
<dbReference type="RefSeq" id="WP_285065503.1">
    <property type="nucleotide sequence ID" value="NZ_JASOOE010000004.1"/>
</dbReference>
<feature type="compositionally biased region" description="Polar residues" evidence="1">
    <location>
        <begin position="727"/>
        <end position="736"/>
    </location>
</feature>
<dbReference type="Proteomes" id="UP001229251">
    <property type="component" value="Unassembled WGS sequence"/>
</dbReference>
<comment type="caution">
    <text evidence="3">The sequence shown here is derived from an EMBL/GenBank/DDBJ whole genome shotgun (WGS) entry which is preliminary data.</text>
</comment>
<evidence type="ECO:0000256" key="1">
    <source>
        <dbReference type="SAM" id="MobiDB-lite"/>
    </source>
</evidence>
<evidence type="ECO:0000259" key="2">
    <source>
        <dbReference type="Pfam" id="PF15983"/>
    </source>
</evidence>
<dbReference type="Pfam" id="PF15983">
    <property type="entry name" value="DUF4767"/>
    <property type="match status" value="1"/>
</dbReference>
<feature type="region of interest" description="Disordered" evidence="1">
    <location>
        <begin position="524"/>
        <end position="580"/>
    </location>
</feature>
<feature type="compositionally biased region" description="Polar residues" evidence="1">
    <location>
        <begin position="524"/>
        <end position="534"/>
    </location>
</feature>
<feature type="compositionally biased region" description="Polar residues" evidence="1">
    <location>
        <begin position="756"/>
        <end position="766"/>
    </location>
</feature>
<dbReference type="InterPro" id="IPR031927">
    <property type="entry name" value="DUF4767"/>
</dbReference>
<proteinExistence type="predicted"/>
<feature type="compositionally biased region" description="Acidic residues" evidence="1">
    <location>
        <begin position="737"/>
        <end position="752"/>
    </location>
</feature>
<dbReference type="Pfam" id="PF06207">
    <property type="entry name" value="DUF1002"/>
    <property type="match status" value="1"/>
</dbReference>
<name>A0AAJ1V5E7_9LACT</name>
<evidence type="ECO:0000313" key="3">
    <source>
        <dbReference type="EMBL" id="MDK7186934.1"/>
    </source>
</evidence>